<evidence type="ECO:0000313" key="1">
    <source>
        <dbReference type="EMBL" id="RZR73356.1"/>
    </source>
</evidence>
<dbReference type="AlphaFoldDB" id="A0A444CKA6"/>
<dbReference type="Proteomes" id="UP000290560">
    <property type="component" value="Unassembled WGS sequence"/>
</dbReference>
<organism evidence="1">
    <name type="scientific">Ensete ventricosum</name>
    <name type="common">Abyssinian banana</name>
    <name type="synonym">Musa ensete</name>
    <dbReference type="NCBI Taxonomy" id="4639"/>
    <lineage>
        <taxon>Eukaryota</taxon>
        <taxon>Viridiplantae</taxon>
        <taxon>Streptophyta</taxon>
        <taxon>Embryophyta</taxon>
        <taxon>Tracheophyta</taxon>
        <taxon>Spermatophyta</taxon>
        <taxon>Magnoliopsida</taxon>
        <taxon>Liliopsida</taxon>
        <taxon>Zingiberales</taxon>
        <taxon>Musaceae</taxon>
        <taxon>Ensete</taxon>
    </lineage>
</organism>
<accession>A0A444CKA6</accession>
<dbReference type="EMBL" id="KV875891">
    <property type="protein sequence ID" value="RZR73356.1"/>
    <property type="molecule type" value="Genomic_DNA"/>
</dbReference>
<proteinExistence type="predicted"/>
<sequence>MRGQSSEFLKLLRVLWELCTQGQSLEFSKFIGAGSSISPKDALTTLSPSAQLPLPLPAGNRPAKGRPPLRLVSSPLLAVGMATGGSPLRAPCSRPLMVVPTAGCCPRGRRFCPQALPLLGATGLPFRLALAVANRHHAGGLGRGLAVGGRKPWL</sequence>
<gene>
    <name evidence="1" type="ORF">BHM03_00023140</name>
</gene>
<reference evidence="1" key="1">
    <citation type="journal article" date="2018" name="Data Brief">
        <title>Genome sequence data from 17 accessions of Ensete ventricosum, a staple food crop for millions in Ethiopia.</title>
        <authorList>
            <person name="Yemataw Z."/>
            <person name="Muzemil S."/>
            <person name="Ambachew D."/>
            <person name="Tripathi L."/>
            <person name="Tesfaye K."/>
            <person name="Chala A."/>
            <person name="Farbos A."/>
            <person name="O'Neill P."/>
            <person name="Moore K."/>
            <person name="Grant M."/>
            <person name="Studholme D.J."/>
        </authorList>
    </citation>
    <scope>NUCLEOTIDE SEQUENCE [LARGE SCALE GENOMIC DNA]</scope>
    <source>
        <tissue evidence="1">Leaf</tissue>
    </source>
</reference>
<protein>
    <submittedName>
        <fullName evidence="1">Uncharacterized protein</fullName>
    </submittedName>
</protein>
<name>A0A444CKA6_ENSVE</name>